<feature type="non-terminal residue" evidence="2">
    <location>
        <position position="154"/>
    </location>
</feature>
<protein>
    <submittedName>
        <fullName evidence="2">Asparagine synthetase B</fullName>
    </submittedName>
</protein>
<name>A0A7C0XB61_UNCW3</name>
<reference evidence="2" key="1">
    <citation type="journal article" date="2020" name="mSystems">
        <title>Genome- and Community-Level Interaction Insights into Carbon Utilization and Element Cycling Functions of Hydrothermarchaeota in Hydrothermal Sediment.</title>
        <authorList>
            <person name="Zhou Z."/>
            <person name="Liu Y."/>
            <person name="Xu W."/>
            <person name="Pan J."/>
            <person name="Luo Z.H."/>
            <person name="Li M."/>
        </authorList>
    </citation>
    <scope>NUCLEOTIDE SEQUENCE [LARGE SCALE GENOMIC DNA]</scope>
    <source>
        <strain evidence="2">HyVt-237</strain>
    </source>
</reference>
<keyword evidence="1" id="KW-0732">Signal</keyword>
<proteinExistence type="predicted"/>
<evidence type="ECO:0000256" key="1">
    <source>
        <dbReference type="SAM" id="SignalP"/>
    </source>
</evidence>
<dbReference type="Proteomes" id="UP000885931">
    <property type="component" value="Unassembled WGS sequence"/>
</dbReference>
<feature type="signal peptide" evidence="1">
    <location>
        <begin position="1"/>
        <end position="18"/>
    </location>
</feature>
<accession>A0A7C0XB61</accession>
<evidence type="ECO:0000313" key="2">
    <source>
        <dbReference type="EMBL" id="HDM90344.1"/>
    </source>
</evidence>
<dbReference type="AlphaFoldDB" id="A0A7C0XB61"/>
<sequence>MKKLITLFLIALPFLLQGQDKLLIPMDHTQTDHLKAYGIAYKVLERGIDVEWLLNYRGGSFMMDDYPEIEQLCELKGVRFERVSPAQQAQIYAEIEENNMNNVLLEKAPKVAVYIPPYAEPWDDAVALALEYAEIPYDRIYDEDILKGKLSEYD</sequence>
<gene>
    <name evidence="2" type="ORF">ENG67_03935</name>
</gene>
<comment type="caution">
    <text evidence="2">The sequence shown here is derived from an EMBL/GenBank/DDBJ whole genome shotgun (WGS) entry which is preliminary data.</text>
</comment>
<feature type="chain" id="PRO_5028379176" evidence="1">
    <location>
        <begin position="19"/>
        <end position="154"/>
    </location>
</feature>
<dbReference type="EMBL" id="DRBW01000158">
    <property type="protein sequence ID" value="HDM90344.1"/>
    <property type="molecule type" value="Genomic_DNA"/>
</dbReference>
<organism evidence="2">
    <name type="scientific">candidate division WOR-3 bacterium</name>
    <dbReference type="NCBI Taxonomy" id="2052148"/>
    <lineage>
        <taxon>Bacteria</taxon>
        <taxon>Bacteria division WOR-3</taxon>
    </lineage>
</organism>